<protein>
    <submittedName>
        <fullName evidence="3">BON domain-containing protein</fullName>
    </submittedName>
</protein>
<keyword evidence="1" id="KW-0732">Signal</keyword>
<sequence>MYYDYKIPGMNRTKPMYSLLSAFLLAICIAFTLPACTAKTDDASIQQRVNEELKKDRAGAALNATVDNGVVTITGECSGDNCAQDVADKVRKMQGVKDVQVQVIAKP</sequence>
<keyword evidence="4" id="KW-1185">Reference proteome</keyword>
<name>A0A4U3L8L2_9BACT</name>
<feature type="signal peptide" evidence="1">
    <location>
        <begin position="1"/>
        <end position="35"/>
    </location>
</feature>
<dbReference type="Pfam" id="PF04972">
    <property type="entry name" value="BON"/>
    <property type="match status" value="1"/>
</dbReference>
<evidence type="ECO:0000313" key="4">
    <source>
        <dbReference type="Proteomes" id="UP000305848"/>
    </source>
</evidence>
<organism evidence="3 4">
    <name type="scientific">Ilyomonas limi</name>
    <dbReference type="NCBI Taxonomy" id="2575867"/>
    <lineage>
        <taxon>Bacteria</taxon>
        <taxon>Pseudomonadati</taxon>
        <taxon>Bacteroidota</taxon>
        <taxon>Chitinophagia</taxon>
        <taxon>Chitinophagales</taxon>
        <taxon>Chitinophagaceae</taxon>
        <taxon>Ilyomonas</taxon>
    </lineage>
</organism>
<dbReference type="AlphaFoldDB" id="A0A4U3L8L2"/>
<evidence type="ECO:0000313" key="3">
    <source>
        <dbReference type="EMBL" id="TKK71641.1"/>
    </source>
</evidence>
<dbReference type="InterPro" id="IPR007055">
    <property type="entry name" value="BON_dom"/>
</dbReference>
<gene>
    <name evidence="3" type="ORF">FC093_01045</name>
</gene>
<accession>A0A4U3L8L2</accession>
<evidence type="ECO:0000256" key="1">
    <source>
        <dbReference type="SAM" id="SignalP"/>
    </source>
</evidence>
<evidence type="ECO:0000259" key="2">
    <source>
        <dbReference type="PROSITE" id="PS50914"/>
    </source>
</evidence>
<dbReference type="PROSITE" id="PS50914">
    <property type="entry name" value="BON"/>
    <property type="match status" value="1"/>
</dbReference>
<dbReference type="EMBL" id="SZQL01000001">
    <property type="protein sequence ID" value="TKK71641.1"/>
    <property type="molecule type" value="Genomic_DNA"/>
</dbReference>
<feature type="domain" description="BON" evidence="2">
    <location>
        <begin position="41"/>
        <end position="107"/>
    </location>
</feature>
<dbReference type="Gene3D" id="3.30.1340.30">
    <property type="match status" value="1"/>
</dbReference>
<comment type="caution">
    <text evidence="3">The sequence shown here is derived from an EMBL/GenBank/DDBJ whole genome shotgun (WGS) entry which is preliminary data.</text>
</comment>
<reference evidence="3 4" key="1">
    <citation type="submission" date="2019-05" db="EMBL/GenBank/DDBJ databases">
        <title>Panacibacter sp. strain 17mud1-8 Genome sequencing and assembly.</title>
        <authorList>
            <person name="Chhetri G."/>
        </authorList>
    </citation>
    <scope>NUCLEOTIDE SEQUENCE [LARGE SCALE GENOMIC DNA]</scope>
    <source>
        <strain evidence="3 4">17mud1-8</strain>
    </source>
</reference>
<dbReference type="Proteomes" id="UP000305848">
    <property type="component" value="Unassembled WGS sequence"/>
</dbReference>
<proteinExistence type="predicted"/>
<feature type="chain" id="PRO_5020480643" evidence="1">
    <location>
        <begin position="36"/>
        <end position="107"/>
    </location>
</feature>